<protein>
    <submittedName>
        <fullName evidence="1">Uncharacterized protein</fullName>
    </submittedName>
</protein>
<dbReference type="KEGG" id="gtr:GLOTRDRAFT_113741"/>
<keyword evidence="2" id="KW-1185">Reference proteome</keyword>
<evidence type="ECO:0000313" key="1">
    <source>
        <dbReference type="EMBL" id="EPQ58848.1"/>
    </source>
</evidence>
<dbReference type="HOGENOM" id="CLU_2558491_0_0_1"/>
<dbReference type="Proteomes" id="UP000030669">
    <property type="component" value="Unassembled WGS sequence"/>
</dbReference>
<reference evidence="1 2" key="1">
    <citation type="journal article" date="2012" name="Science">
        <title>The Paleozoic origin of enzymatic lignin decomposition reconstructed from 31 fungal genomes.</title>
        <authorList>
            <person name="Floudas D."/>
            <person name="Binder M."/>
            <person name="Riley R."/>
            <person name="Barry K."/>
            <person name="Blanchette R.A."/>
            <person name="Henrissat B."/>
            <person name="Martinez A.T."/>
            <person name="Otillar R."/>
            <person name="Spatafora J.W."/>
            <person name="Yadav J.S."/>
            <person name="Aerts A."/>
            <person name="Benoit I."/>
            <person name="Boyd A."/>
            <person name="Carlson A."/>
            <person name="Copeland A."/>
            <person name="Coutinho P.M."/>
            <person name="de Vries R.P."/>
            <person name="Ferreira P."/>
            <person name="Findley K."/>
            <person name="Foster B."/>
            <person name="Gaskell J."/>
            <person name="Glotzer D."/>
            <person name="Gorecki P."/>
            <person name="Heitman J."/>
            <person name="Hesse C."/>
            <person name="Hori C."/>
            <person name="Igarashi K."/>
            <person name="Jurgens J.A."/>
            <person name="Kallen N."/>
            <person name="Kersten P."/>
            <person name="Kohler A."/>
            <person name="Kuees U."/>
            <person name="Kumar T.K.A."/>
            <person name="Kuo A."/>
            <person name="LaButti K."/>
            <person name="Larrondo L.F."/>
            <person name="Lindquist E."/>
            <person name="Ling A."/>
            <person name="Lombard V."/>
            <person name="Lucas S."/>
            <person name="Lundell T."/>
            <person name="Martin R."/>
            <person name="McLaughlin D.J."/>
            <person name="Morgenstern I."/>
            <person name="Morin E."/>
            <person name="Murat C."/>
            <person name="Nagy L.G."/>
            <person name="Nolan M."/>
            <person name="Ohm R.A."/>
            <person name="Patyshakuliyeva A."/>
            <person name="Rokas A."/>
            <person name="Ruiz-Duenas F.J."/>
            <person name="Sabat G."/>
            <person name="Salamov A."/>
            <person name="Samejima M."/>
            <person name="Schmutz J."/>
            <person name="Slot J.C."/>
            <person name="St John F."/>
            <person name="Stenlid J."/>
            <person name="Sun H."/>
            <person name="Sun S."/>
            <person name="Syed K."/>
            <person name="Tsang A."/>
            <person name="Wiebenga A."/>
            <person name="Young D."/>
            <person name="Pisabarro A."/>
            <person name="Eastwood D.C."/>
            <person name="Martin F."/>
            <person name="Cullen D."/>
            <person name="Grigoriev I.V."/>
            <person name="Hibbett D.S."/>
        </authorList>
    </citation>
    <scope>NUCLEOTIDE SEQUENCE [LARGE SCALE GENOMIC DNA]</scope>
    <source>
        <strain evidence="1 2">ATCC 11539</strain>
    </source>
</reference>
<dbReference type="RefSeq" id="XP_007861989.1">
    <property type="nucleotide sequence ID" value="XM_007863798.1"/>
</dbReference>
<gene>
    <name evidence="1" type="ORF">GLOTRDRAFT_113741</name>
</gene>
<dbReference type="EMBL" id="KB469297">
    <property type="protein sequence ID" value="EPQ58848.1"/>
    <property type="molecule type" value="Genomic_DNA"/>
</dbReference>
<dbReference type="GeneID" id="19299780"/>
<proteinExistence type="predicted"/>
<name>S7QHZ1_GLOTA</name>
<sequence>MCDLPLRFRRLRKSAFGGDYRCSFRTVDEARDASRPGLISHGLRPIHAPTVTAGEIAYPRCAEGLAFTTNASDVGRPGAQSL</sequence>
<accession>S7QHZ1</accession>
<dbReference type="AlphaFoldDB" id="S7QHZ1"/>
<evidence type="ECO:0000313" key="2">
    <source>
        <dbReference type="Proteomes" id="UP000030669"/>
    </source>
</evidence>
<organism evidence="1 2">
    <name type="scientific">Gloeophyllum trabeum (strain ATCC 11539 / FP-39264 / Madison 617)</name>
    <name type="common">Brown rot fungus</name>
    <dbReference type="NCBI Taxonomy" id="670483"/>
    <lineage>
        <taxon>Eukaryota</taxon>
        <taxon>Fungi</taxon>
        <taxon>Dikarya</taxon>
        <taxon>Basidiomycota</taxon>
        <taxon>Agaricomycotina</taxon>
        <taxon>Agaricomycetes</taxon>
        <taxon>Gloeophyllales</taxon>
        <taxon>Gloeophyllaceae</taxon>
        <taxon>Gloeophyllum</taxon>
    </lineage>
</organism>